<evidence type="ECO:0000313" key="5">
    <source>
        <dbReference type="Proteomes" id="UP000005238"/>
    </source>
</evidence>
<dbReference type="CDD" id="cd01647">
    <property type="entry name" value="RT_LTR"/>
    <property type="match status" value="1"/>
</dbReference>
<evidence type="ECO:0008006" key="6">
    <source>
        <dbReference type="Google" id="ProtNLM"/>
    </source>
</evidence>
<dbReference type="HOGENOM" id="CLU_000384_15_2_1"/>
<dbReference type="InParanoid" id="H3GK46"/>
<keyword evidence="5" id="KW-1185">Reference proteome</keyword>
<dbReference type="Pfam" id="PF17921">
    <property type="entry name" value="Integrase_H2C2"/>
    <property type="match status" value="1"/>
</dbReference>
<dbReference type="Gene3D" id="3.10.10.10">
    <property type="entry name" value="HIV Type 1 Reverse Transcriptase, subunit A, domain 1"/>
    <property type="match status" value="1"/>
</dbReference>
<dbReference type="Gene3D" id="1.10.340.70">
    <property type="match status" value="1"/>
</dbReference>
<feature type="compositionally biased region" description="Basic and acidic residues" evidence="1">
    <location>
        <begin position="9"/>
        <end position="38"/>
    </location>
</feature>
<dbReference type="Gene3D" id="3.30.70.270">
    <property type="match status" value="1"/>
</dbReference>
<evidence type="ECO:0000259" key="2">
    <source>
        <dbReference type="Pfam" id="PF00078"/>
    </source>
</evidence>
<dbReference type="Pfam" id="PF00078">
    <property type="entry name" value="RVT_1"/>
    <property type="match status" value="1"/>
</dbReference>
<feature type="domain" description="Reverse transcriptase" evidence="2">
    <location>
        <begin position="138"/>
        <end position="244"/>
    </location>
</feature>
<evidence type="ECO:0000313" key="4">
    <source>
        <dbReference type="EnsemblProtists" id="Phyra76606"/>
    </source>
</evidence>
<dbReference type="STRING" id="164328.H3GK46"/>
<accession>H3GK46</accession>
<dbReference type="SUPFAM" id="SSF56672">
    <property type="entry name" value="DNA/RNA polymerases"/>
    <property type="match status" value="1"/>
</dbReference>
<dbReference type="InterPro" id="IPR041588">
    <property type="entry name" value="Integrase_H2C2"/>
</dbReference>
<evidence type="ECO:0000259" key="3">
    <source>
        <dbReference type="Pfam" id="PF17921"/>
    </source>
</evidence>
<dbReference type="EnsemblProtists" id="Phyra76606">
    <property type="protein sequence ID" value="Phyra76606"/>
    <property type="gene ID" value="Phyra76606"/>
</dbReference>
<dbReference type="SUPFAM" id="SSF53098">
    <property type="entry name" value="Ribonuclease H-like"/>
    <property type="match status" value="1"/>
</dbReference>
<protein>
    <recommendedName>
        <fullName evidence="6">Integrase catalytic domain-containing protein</fullName>
    </recommendedName>
</protein>
<feature type="domain" description="Integrase zinc-binding" evidence="3">
    <location>
        <begin position="419"/>
        <end position="469"/>
    </location>
</feature>
<evidence type="ECO:0000256" key="1">
    <source>
        <dbReference type="SAM" id="MobiDB-lite"/>
    </source>
</evidence>
<sequence length="551" mass="62278">MLASSLAAELHDEAVRDQAGLERVRPRVKPAGEYKEHLSTAGPGQEETRGAGLRTRSERRKREKLRKSRSGTETLHAVSAGQTQELETTVETLSVLTLLRQPLPCEQVKAIDDFFESRRKAGQVRELKSPHSAPTFCVKKPQGGWRIVHAYNKLNDATVPAQTPIPRKDVIIDSMTSSTIFSTLDLRDGFYQIVMRESDTPLTAVSTPSGMLWEWLVMPQGLKNAPATFNRCVTHLLRSELRQFLGLATYLFKYVRNYAGKIRPLSQLLKKEAAWEWPADCQQAFEAVKQGLTEAPILSVADQGRIFNVVEYKPGRLNVVADALSRRPDFAVHEANANVVGVVRTTVPSSSLLDDVKAAYVHDADAKQLLEYFSTPSDKSRQKLAKHLRARVHRYRVHNGLLLYSAVDDNADRIVVPDDHELKLKITYEYHDAPTSGHPGREKTYLLLTRDFYWSHQYKWVRKYVRACELFMSTADHPQADGQTERVNRVLVDTMKSYAHSFHQWSDCLPMAEFAINNSAGPAANKEHELNQGFSSDAMDFVQRRQAVIRS</sequence>
<dbReference type="eggNOG" id="KOG0017">
    <property type="taxonomic scope" value="Eukaryota"/>
</dbReference>
<organism evidence="4 5">
    <name type="scientific">Phytophthora ramorum</name>
    <name type="common">Sudden oak death agent</name>
    <dbReference type="NCBI Taxonomy" id="164328"/>
    <lineage>
        <taxon>Eukaryota</taxon>
        <taxon>Sar</taxon>
        <taxon>Stramenopiles</taxon>
        <taxon>Oomycota</taxon>
        <taxon>Peronosporomycetes</taxon>
        <taxon>Peronosporales</taxon>
        <taxon>Peronosporaceae</taxon>
        <taxon>Phytophthora</taxon>
    </lineage>
</organism>
<dbReference type="InterPro" id="IPR012337">
    <property type="entry name" value="RNaseH-like_sf"/>
</dbReference>
<feature type="region of interest" description="Disordered" evidence="1">
    <location>
        <begin position="1"/>
        <end position="74"/>
    </location>
</feature>
<dbReference type="EMBL" id="DS566016">
    <property type="status" value="NOT_ANNOTATED_CDS"/>
    <property type="molecule type" value="Genomic_DNA"/>
</dbReference>
<proteinExistence type="predicted"/>
<dbReference type="PANTHER" id="PTHR37984">
    <property type="entry name" value="PROTEIN CBG26694"/>
    <property type="match status" value="1"/>
</dbReference>
<dbReference type="Proteomes" id="UP000005238">
    <property type="component" value="Unassembled WGS sequence"/>
</dbReference>
<reference evidence="4" key="2">
    <citation type="submission" date="2015-06" db="UniProtKB">
        <authorList>
            <consortium name="EnsemblProtists"/>
        </authorList>
    </citation>
    <scope>IDENTIFICATION</scope>
    <source>
        <strain evidence="4">Pr102</strain>
    </source>
</reference>
<feature type="compositionally biased region" description="Basic residues" evidence="1">
    <location>
        <begin position="57"/>
        <end position="69"/>
    </location>
</feature>
<dbReference type="AlphaFoldDB" id="H3GK46"/>
<dbReference type="InterPro" id="IPR000477">
    <property type="entry name" value="RT_dom"/>
</dbReference>
<name>H3GK46_PHYRM</name>
<dbReference type="PANTHER" id="PTHR37984:SF5">
    <property type="entry name" value="PROTEIN NYNRIN-LIKE"/>
    <property type="match status" value="1"/>
</dbReference>
<dbReference type="InterPro" id="IPR043502">
    <property type="entry name" value="DNA/RNA_pol_sf"/>
</dbReference>
<reference evidence="5" key="1">
    <citation type="journal article" date="2006" name="Science">
        <title>Phytophthora genome sequences uncover evolutionary origins and mechanisms of pathogenesis.</title>
        <authorList>
            <person name="Tyler B.M."/>
            <person name="Tripathy S."/>
            <person name="Zhang X."/>
            <person name="Dehal P."/>
            <person name="Jiang R.H."/>
            <person name="Aerts A."/>
            <person name="Arredondo F.D."/>
            <person name="Baxter L."/>
            <person name="Bensasson D."/>
            <person name="Beynon J.L."/>
            <person name="Chapman J."/>
            <person name="Damasceno C.M."/>
            <person name="Dorrance A.E."/>
            <person name="Dou D."/>
            <person name="Dickerman A.W."/>
            <person name="Dubchak I.L."/>
            <person name="Garbelotto M."/>
            <person name="Gijzen M."/>
            <person name="Gordon S.G."/>
            <person name="Govers F."/>
            <person name="Grunwald N.J."/>
            <person name="Huang W."/>
            <person name="Ivors K.L."/>
            <person name="Jones R.W."/>
            <person name="Kamoun S."/>
            <person name="Krampis K."/>
            <person name="Lamour K.H."/>
            <person name="Lee M.K."/>
            <person name="McDonald W.H."/>
            <person name="Medina M."/>
            <person name="Meijer H.J."/>
            <person name="Nordberg E.K."/>
            <person name="Maclean D.J."/>
            <person name="Ospina-Giraldo M.D."/>
            <person name="Morris P.F."/>
            <person name="Phuntumart V."/>
            <person name="Putnam N.H."/>
            <person name="Rash S."/>
            <person name="Rose J.K."/>
            <person name="Sakihama Y."/>
            <person name="Salamov A.A."/>
            <person name="Savidor A."/>
            <person name="Scheuring C.F."/>
            <person name="Smith B.M."/>
            <person name="Sobral B.W."/>
            <person name="Terry A."/>
            <person name="Torto-Alalibo T.A."/>
            <person name="Win J."/>
            <person name="Xu Z."/>
            <person name="Zhang H."/>
            <person name="Grigoriev I.V."/>
            <person name="Rokhsar D.S."/>
            <person name="Boore J.L."/>
        </authorList>
    </citation>
    <scope>NUCLEOTIDE SEQUENCE [LARGE SCALE GENOMIC DNA]</scope>
    <source>
        <strain evidence="5">Pr102</strain>
    </source>
</reference>
<dbReference type="InterPro" id="IPR050951">
    <property type="entry name" value="Retrovirus_Pol_polyprotein"/>
</dbReference>
<dbReference type="InterPro" id="IPR043128">
    <property type="entry name" value="Rev_trsase/Diguanyl_cyclase"/>
</dbReference>